<dbReference type="KEGG" id="sulj:SJPD1_0057"/>
<evidence type="ECO:0000259" key="1">
    <source>
        <dbReference type="Pfam" id="PF14297"/>
    </source>
</evidence>
<gene>
    <name evidence="2" type="ORF">SJPD1_0057</name>
</gene>
<dbReference type="InterPro" id="IPR025400">
    <property type="entry name" value="Lin1244/Lin1753-like_N"/>
</dbReference>
<dbReference type="OrthoDB" id="5340311at2"/>
<protein>
    <submittedName>
        <fullName evidence="2">Bacteriophage replication protein</fullName>
    </submittedName>
</protein>
<dbReference type="Proteomes" id="UP000217349">
    <property type="component" value="Chromosome"/>
</dbReference>
<dbReference type="Pfam" id="PF14297">
    <property type="entry name" value="Lin1244_N"/>
    <property type="match status" value="1"/>
</dbReference>
<accession>A0A290HAF9</accession>
<sequence>MSKKIEEQYWFSHDVNAKDDPKCLMLIDELGLEGYGIYWVLIETLRAQPDYRYPLKLISSLARKYATTSPKMQTVITQYGLFEVENEEFFLSKSLLRRMQKYELKVEQLRQNALKGVQKRKDEFEKQMQTLSLPYSTEQMLNNCSAIAELEYSSIEHSSLLKDNSLLGIERVDFKTFKKRLIESCPSFKFALCGNLGYSIEHKGFQLKNDLIFSLQNQSFLEKEEAFKIWGYLYSIPDKVFELANTQIQNQHKEENYANNN</sequence>
<evidence type="ECO:0000313" key="3">
    <source>
        <dbReference type="Proteomes" id="UP000217349"/>
    </source>
</evidence>
<dbReference type="RefSeq" id="WP_096045455.1">
    <property type="nucleotide sequence ID" value="NZ_CP023275.1"/>
</dbReference>
<dbReference type="AlphaFoldDB" id="A0A290HAF9"/>
<evidence type="ECO:0000313" key="2">
    <source>
        <dbReference type="EMBL" id="ATB68191.1"/>
    </source>
</evidence>
<dbReference type="EMBL" id="CP023275">
    <property type="protein sequence ID" value="ATB68191.1"/>
    <property type="molecule type" value="Genomic_DNA"/>
</dbReference>
<name>A0A290HAF9_9BACT</name>
<feature type="domain" description="Lin1244/Lin1753-like N-terminal" evidence="1">
    <location>
        <begin position="10"/>
        <end position="94"/>
    </location>
</feature>
<proteinExistence type="predicted"/>
<organism evidence="2 3">
    <name type="scientific">Sulfurospirillum diekertiae</name>
    <dbReference type="NCBI Taxonomy" id="1854492"/>
    <lineage>
        <taxon>Bacteria</taxon>
        <taxon>Pseudomonadati</taxon>
        <taxon>Campylobacterota</taxon>
        <taxon>Epsilonproteobacteria</taxon>
        <taxon>Campylobacterales</taxon>
        <taxon>Sulfurospirillaceae</taxon>
        <taxon>Sulfurospirillum</taxon>
    </lineage>
</organism>
<reference evidence="3" key="1">
    <citation type="submission" date="2017-09" db="EMBL/GenBank/DDBJ databases">
        <title>The complete genome of Sulfurospirillum sp. JPD-1.</title>
        <authorList>
            <person name="Goris T."/>
        </authorList>
    </citation>
    <scope>NUCLEOTIDE SEQUENCE [LARGE SCALE GENOMIC DNA]</scope>
    <source>
        <strain evidence="3">JPD-1</strain>
    </source>
</reference>